<sequence length="74" mass="8783">MILVFIKLKLVNLIPKLFIFEQHNSINKTKLPLFNNKYRLVFSRNMSTSTTIYTNNLYNKNTEELAAENISFRQ</sequence>
<dbReference type="Proteomes" id="UP001501265">
    <property type="component" value="Unassembled WGS sequence"/>
</dbReference>
<organism evidence="1 2">
    <name type="scientific">Streptomyces ziwulingensis</name>
    <dbReference type="NCBI Taxonomy" id="1045501"/>
    <lineage>
        <taxon>Bacteria</taxon>
        <taxon>Bacillati</taxon>
        <taxon>Actinomycetota</taxon>
        <taxon>Actinomycetes</taxon>
        <taxon>Kitasatosporales</taxon>
        <taxon>Streptomycetaceae</taxon>
        <taxon>Streptomyces</taxon>
    </lineage>
</organism>
<proteinExistence type="predicted"/>
<evidence type="ECO:0000313" key="2">
    <source>
        <dbReference type="Proteomes" id="UP001501265"/>
    </source>
</evidence>
<reference evidence="2" key="1">
    <citation type="journal article" date="2019" name="Int. J. Syst. Evol. Microbiol.">
        <title>The Global Catalogue of Microorganisms (GCM) 10K type strain sequencing project: providing services to taxonomists for standard genome sequencing and annotation.</title>
        <authorList>
            <consortium name="The Broad Institute Genomics Platform"/>
            <consortium name="The Broad Institute Genome Sequencing Center for Infectious Disease"/>
            <person name="Wu L."/>
            <person name="Ma J."/>
        </authorList>
    </citation>
    <scope>NUCLEOTIDE SEQUENCE [LARGE SCALE GENOMIC DNA]</scope>
    <source>
        <strain evidence="2">JCM 18081</strain>
    </source>
</reference>
<protein>
    <submittedName>
        <fullName evidence="1">Uncharacterized protein</fullName>
    </submittedName>
</protein>
<accession>A0ABP9D4J2</accession>
<dbReference type="EMBL" id="BAABIG010000126">
    <property type="protein sequence ID" value="GAA4827744.1"/>
    <property type="molecule type" value="Genomic_DNA"/>
</dbReference>
<gene>
    <name evidence="1" type="ORF">GCM10023220_71520</name>
</gene>
<comment type="caution">
    <text evidence="1">The sequence shown here is derived from an EMBL/GenBank/DDBJ whole genome shotgun (WGS) entry which is preliminary data.</text>
</comment>
<keyword evidence="2" id="KW-1185">Reference proteome</keyword>
<evidence type="ECO:0000313" key="1">
    <source>
        <dbReference type="EMBL" id="GAA4827744.1"/>
    </source>
</evidence>
<name>A0ABP9D4J2_9ACTN</name>